<gene>
    <name evidence="1" type="ORF">KIN20_037550</name>
</gene>
<reference evidence="1" key="1">
    <citation type="submission" date="2021-06" db="EMBL/GenBank/DDBJ databases">
        <title>Parelaphostrongylus tenuis whole genome reference sequence.</title>
        <authorList>
            <person name="Garwood T.J."/>
            <person name="Larsen P.A."/>
            <person name="Fountain-Jones N.M."/>
            <person name="Garbe J.R."/>
            <person name="Macchietto M.G."/>
            <person name="Kania S.A."/>
            <person name="Gerhold R.W."/>
            <person name="Richards J.E."/>
            <person name="Wolf T.M."/>
        </authorList>
    </citation>
    <scope>NUCLEOTIDE SEQUENCE</scope>
    <source>
        <strain evidence="1">MNPRO001-30</strain>
        <tissue evidence="1">Meninges</tissue>
    </source>
</reference>
<sequence>MKSEHCMRIYIDQLSDCTKKKLESTPNVKTALKKAERPWLAIGCPGDQLAPMKVPDN</sequence>
<organism evidence="1 2">
    <name type="scientific">Parelaphostrongylus tenuis</name>
    <name type="common">Meningeal worm</name>
    <dbReference type="NCBI Taxonomy" id="148309"/>
    <lineage>
        <taxon>Eukaryota</taxon>
        <taxon>Metazoa</taxon>
        <taxon>Ecdysozoa</taxon>
        <taxon>Nematoda</taxon>
        <taxon>Chromadorea</taxon>
        <taxon>Rhabditida</taxon>
        <taxon>Rhabditina</taxon>
        <taxon>Rhabditomorpha</taxon>
        <taxon>Strongyloidea</taxon>
        <taxon>Metastrongylidae</taxon>
        <taxon>Parelaphostrongylus</taxon>
    </lineage>
</organism>
<proteinExistence type="predicted"/>
<accession>A0AAD5RE39</accession>
<comment type="caution">
    <text evidence="1">The sequence shown here is derived from an EMBL/GenBank/DDBJ whole genome shotgun (WGS) entry which is preliminary data.</text>
</comment>
<evidence type="ECO:0000313" key="1">
    <source>
        <dbReference type="EMBL" id="KAJ1374785.1"/>
    </source>
</evidence>
<evidence type="ECO:0000313" key="2">
    <source>
        <dbReference type="Proteomes" id="UP001196413"/>
    </source>
</evidence>
<name>A0AAD5RE39_PARTN</name>
<dbReference type="AlphaFoldDB" id="A0AAD5RE39"/>
<protein>
    <submittedName>
        <fullName evidence="1">Uncharacterized protein</fullName>
    </submittedName>
</protein>
<dbReference type="EMBL" id="JAHQIW010007487">
    <property type="protein sequence ID" value="KAJ1374785.1"/>
    <property type="molecule type" value="Genomic_DNA"/>
</dbReference>
<keyword evidence="2" id="KW-1185">Reference proteome</keyword>
<dbReference type="Proteomes" id="UP001196413">
    <property type="component" value="Unassembled WGS sequence"/>
</dbReference>